<gene>
    <name evidence="1" type="ORF">PPROV_000930200</name>
</gene>
<keyword evidence="2" id="KW-1185">Reference proteome</keyword>
<comment type="caution">
    <text evidence="1">The sequence shown here is derived from an EMBL/GenBank/DDBJ whole genome shotgun (WGS) entry which is preliminary data.</text>
</comment>
<dbReference type="PANTHER" id="PTHR16128:SF8">
    <property type="entry name" value="EXPRESSED PROTEIN"/>
    <property type="match status" value="1"/>
</dbReference>
<dbReference type="EMBL" id="BNJQ01000030">
    <property type="protein sequence ID" value="GHP10571.1"/>
    <property type="molecule type" value="Genomic_DNA"/>
</dbReference>
<reference evidence="1" key="1">
    <citation type="submission" date="2020-10" db="EMBL/GenBank/DDBJ databases">
        <title>Unveiling of a novel bifunctional photoreceptor, Dualchrome1, isolated from a cosmopolitan green alga.</title>
        <authorList>
            <person name="Suzuki S."/>
            <person name="Kawachi M."/>
        </authorList>
    </citation>
    <scope>NUCLEOTIDE SEQUENCE</scope>
    <source>
        <strain evidence="1">NIES 2893</strain>
    </source>
</reference>
<sequence>MAPVSLNGPRVAVIGGGLSGIAFANRLLSHRRDLSPGLRVTLFDTGARALGGRCSSKSLKLTSQGTYARWDHALSYVAASEPRFLQIVDDWVNAGLAEYEDPTRVVALDVDKQLVVPGDASRKVAVATGEGWHELCERWVDPDVRVVRPAWVARMSRTAGERWLLGGSDVPGDETTFDYVVISHNGKCAARLIKSSEGAAGVAVEKSVQCAFSARPREQLAKQRRLILSSIWSVGVAFPAGAVNAPFDSAHVSGGDGVLAYAKRNKQDVDGVEVWSLLSTAEYGKANKVPQERVPRAKGAEVTNALLDSFALALRASGGSLDESAEILSSKYQLWGAALPLTVTRESHLLDLSTRVGVCGDWMGTGDARSPSAQSAVLSGEALADAVAANLASDDSKGARYVKWRTATASATALGDILLV</sequence>
<proteinExistence type="predicted"/>
<dbReference type="PANTHER" id="PTHR16128">
    <property type="entry name" value="FAD/NAD(P)-BINDING OXIDOREDUCTASE FAMILY PROTEIN"/>
    <property type="match status" value="1"/>
</dbReference>
<dbReference type="Proteomes" id="UP000660262">
    <property type="component" value="Unassembled WGS sequence"/>
</dbReference>
<protein>
    <recommendedName>
        <fullName evidence="3">Amine oxidase domain-containing protein</fullName>
    </recommendedName>
</protein>
<accession>A0A830HYS5</accession>
<dbReference type="SUPFAM" id="SSF51905">
    <property type="entry name" value="FAD/NAD(P)-binding domain"/>
    <property type="match status" value="1"/>
</dbReference>
<dbReference type="Pfam" id="PF13450">
    <property type="entry name" value="NAD_binding_8"/>
    <property type="match status" value="1"/>
</dbReference>
<dbReference type="Gene3D" id="3.90.660.10">
    <property type="match status" value="1"/>
</dbReference>
<dbReference type="OrthoDB" id="417877at2759"/>
<dbReference type="InterPro" id="IPR036188">
    <property type="entry name" value="FAD/NAD-bd_sf"/>
</dbReference>
<evidence type="ECO:0000313" key="2">
    <source>
        <dbReference type="Proteomes" id="UP000660262"/>
    </source>
</evidence>
<dbReference type="Gene3D" id="3.50.50.60">
    <property type="entry name" value="FAD/NAD(P)-binding domain"/>
    <property type="match status" value="1"/>
</dbReference>
<name>A0A830HYS5_9CHLO</name>
<evidence type="ECO:0008006" key="3">
    <source>
        <dbReference type="Google" id="ProtNLM"/>
    </source>
</evidence>
<dbReference type="AlphaFoldDB" id="A0A830HYS5"/>
<evidence type="ECO:0000313" key="1">
    <source>
        <dbReference type="EMBL" id="GHP10571.1"/>
    </source>
</evidence>
<organism evidence="1 2">
    <name type="scientific">Pycnococcus provasolii</name>
    <dbReference type="NCBI Taxonomy" id="41880"/>
    <lineage>
        <taxon>Eukaryota</taxon>
        <taxon>Viridiplantae</taxon>
        <taxon>Chlorophyta</taxon>
        <taxon>Pseudoscourfieldiophyceae</taxon>
        <taxon>Pseudoscourfieldiales</taxon>
        <taxon>Pycnococcaceae</taxon>
        <taxon>Pycnococcus</taxon>
    </lineage>
</organism>